<accession>A0A8S5RFP1</accession>
<protein>
    <submittedName>
        <fullName evidence="1">Uncharacterized protein</fullName>
    </submittedName>
</protein>
<organism evidence="1">
    <name type="scientific">virus sp. ctL1g6</name>
    <dbReference type="NCBI Taxonomy" id="2827988"/>
    <lineage>
        <taxon>Viruses</taxon>
    </lineage>
</organism>
<evidence type="ECO:0000313" key="1">
    <source>
        <dbReference type="EMBL" id="DAE29804.1"/>
    </source>
</evidence>
<reference evidence="1" key="1">
    <citation type="journal article" date="2021" name="Proc. Natl. Acad. Sci. U.S.A.">
        <title>A Catalog of Tens of Thousands of Viruses from Human Metagenomes Reveals Hidden Associations with Chronic Diseases.</title>
        <authorList>
            <person name="Tisza M.J."/>
            <person name="Buck C.B."/>
        </authorList>
    </citation>
    <scope>NUCLEOTIDE SEQUENCE</scope>
    <source>
        <strain evidence="1">CtL1g6</strain>
    </source>
</reference>
<proteinExistence type="predicted"/>
<sequence>MPRARKPSDELVNKRKRVQRAIKSLEKSLQKPLPESERKIRKDYISRLQKGLKQTYIGRISDKGQRLMAIAQANRRLDVLVKRAREVRGGTRKTLERERSMAIFKTEMRAAAKGEESVFGQYGREKINIFFRYTQNIWDKPSVPREQRIEAVMKAYDVDNVNELFERVMSENRQALDYVKALHEGTYEIEDDTNYDGGSPEYLLAVDPDVIR</sequence>
<name>A0A8S5RFP1_9VIRU</name>
<dbReference type="EMBL" id="BK059099">
    <property type="protein sequence ID" value="DAE29804.1"/>
    <property type="molecule type" value="Genomic_DNA"/>
</dbReference>